<dbReference type="EMBL" id="LBSM01000003">
    <property type="protein sequence ID" value="KKQ18598.1"/>
    <property type="molecule type" value="Genomic_DNA"/>
</dbReference>
<dbReference type="AlphaFoldDB" id="A0A0G0FHX0"/>
<dbReference type="PROSITE" id="PS51462">
    <property type="entry name" value="NUDIX"/>
    <property type="match status" value="1"/>
</dbReference>
<feature type="domain" description="Nudix hydrolase" evidence="3">
    <location>
        <begin position="8"/>
        <end position="152"/>
    </location>
</feature>
<dbReference type="InterPro" id="IPR015797">
    <property type="entry name" value="NUDIX_hydrolase-like_dom_sf"/>
</dbReference>
<evidence type="ECO:0000256" key="1">
    <source>
        <dbReference type="ARBA" id="ARBA00022801"/>
    </source>
</evidence>
<dbReference type="PRINTS" id="PR00502">
    <property type="entry name" value="NUDIXFAMILY"/>
</dbReference>
<dbReference type="Proteomes" id="UP000034508">
    <property type="component" value="Unassembled WGS sequence"/>
</dbReference>
<dbReference type="PATRIC" id="fig|1618331.3.peg.234"/>
<comment type="caution">
    <text evidence="4">The sequence shown here is derived from an EMBL/GenBank/DDBJ whole genome shotgun (WGS) entry which is preliminary data.</text>
</comment>
<proteinExistence type="inferred from homology"/>
<evidence type="ECO:0000313" key="4">
    <source>
        <dbReference type="EMBL" id="KKQ18598.1"/>
    </source>
</evidence>
<evidence type="ECO:0000256" key="2">
    <source>
        <dbReference type="RuleBase" id="RU003476"/>
    </source>
</evidence>
<dbReference type="SUPFAM" id="SSF55811">
    <property type="entry name" value="Nudix"/>
    <property type="match status" value="1"/>
</dbReference>
<gene>
    <name evidence="4" type="ORF">US31_C0003G0027</name>
</gene>
<accession>A0A0G0FHX0</accession>
<protein>
    <recommendedName>
        <fullName evidence="3">Nudix hydrolase domain-containing protein</fullName>
    </recommendedName>
</protein>
<reference evidence="4 5" key="1">
    <citation type="journal article" date="2015" name="Nature">
        <title>rRNA introns, odd ribosomes, and small enigmatic genomes across a large radiation of phyla.</title>
        <authorList>
            <person name="Brown C.T."/>
            <person name="Hug L.A."/>
            <person name="Thomas B.C."/>
            <person name="Sharon I."/>
            <person name="Castelle C.J."/>
            <person name="Singh A."/>
            <person name="Wilkins M.J."/>
            <person name="Williams K.H."/>
            <person name="Banfield J.F."/>
        </authorList>
    </citation>
    <scope>NUCLEOTIDE SEQUENCE [LARGE SCALE GENOMIC DNA]</scope>
</reference>
<keyword evidence="1 2" id="KW-0378">Hydrolase</keyword>
<dbReference type="PANTHER" id="PTHR43736:SF1">
    <property type="entry name" value="DIHYDRONEOPTERIN TRIPHOSPHATE DIPHOSPHATASE"/>
    <property type="match status" value="1"/>
</dbReference>
<dbReference type="Pfam" id="PF00293">
    <property type="entry name" value="NUDIX"/>
    <property type="match status" value="1"/>
</dbReference>
<dbReference type="CDD" id="cd03674">
    <property type="entry name" value="NUDIX_Hydrolase"/>
    <property type="match status" value="1"/>
</dbReference>
<dbReference type="InterPro" id="IPR020084">
    <property type="entry name" value="NUDIX_hydrolase_CS"/>
</dbReference>
<dbReference type="InterPro" id="IPR020476">
    <property type="entry name" value="Nudix_hydrolase"/>
</dbReference>
<dbReference type="PANTHER" id="PTHR43736">
    <property type="entry name" value="ADP-RIBOSE PYROPHOSPHATASE"/>
    <property type="match status" value="1"/>
</dbReference>
<evidence type="ECO:0000259" key="3">
    <source>
        <dbReference type="PROSITE" id="PS51462"/>
    </source>
</evidence>
<sequence length="152" mass="17301">MPKNNEIEKHFTASALIVDNGKVLLLHHKKLGVWLYPGGHVEKNETPDQTVIREVKEETGLNVGIIGEKDNNLADINADVSVLNNPYVILCELVGDHYHNDIVYLCKISDDNREIKHNDGESKGISFFSIDELDNIKLFPNFRRLLRKVLKN</sequence>
<dbReference type="InterPro" id="IPR000086">
    <property type="entry name" value="NUDIX_hydrolase_dom"/>
</dbReference>
<evidence type="ECO:0000313" key="5">
    <source>
        <dbReference type="Proteomes" id="UP000034508"/>
    </source>
</evidence>
<dbReference type="Gene3D" id="3.90.79.10">
    <property type="entry name" value="Nucleoside Triphosphate Pyrophosphohydrolase"/>
    <property type="match status" value="1"/>
</dbReference>
<name>A0A0G0FHX0_9BACT</name>
<dbReference type="GO" id="GO:0016787">
    <property type="term" value="F:hydrolase activity"/>
    <property type="evidence" value="ECO:0007669"/>
    <property type="project" value="UniProtKB-KW"/>
</dbReference>
<comment type="similarity">
    <text evidence="2">Belongs to the Nudix hydrolase family.</text>
</comment>
<organism evidence="4 5">
    <name type="scientific">Berkelbacteria bacterium GW2011_GWA1_36_9</name>
    <dbReference type="NCBI Taxonomy" id="1618331"/>
    <lineage>
        <taxon>Bacteria</taxon>
        <taxon>Candidatus Berkelbacteria</taxon>
    </lineage>
</organism>
<dbReference type="PROSITE" id="PS00893">
    <property type="entry name" value="NUDIX_BOX"/>
    <property type="match status" value="1"/>
</dbReference>